<dbReference type="EMBL" id="CP011545">
    <property type="protein sequence ID" value="AKK09406.1"/>
    <property type="molecule type" value="Genomic_DNA"/>
</dbReference>
<feature type="transmembrane region" description="Helical" evidence="1">
    <location>
        <begin position="99"/>
        <end position="118"/>
    </location>
</feature>
<sequence length="237" mass="25582">MAMLNTSHPFGLIPSLILSAGLGAICVLIQLRMWWWLLAVVVILAVVIYLAVPRKDWNAGLESSRLPLDIQGSWKDNLIFLLPFPFIAFSGIIYQALPAALAIAVTFFGVAGALFIALRSAHSRSHKETTALVSQALADTSPTEATAERLDVAAEHRTILEALLAVGAVDGIRVRVWKLADITGLSAEQVKEETTELYRAGLVGVSTFDSGDDITRHLVDLSKIGVRVTEEAGLIKV</sequence>
<gene>
    <name evidence="2" type="ORF">CTEST_09905</name>
</gene>
<dbReference type="OrthoDB" id="4411422at2"/>
<keyword evidence="1" id="KW-0472">Membrane</keyword>
<accession>A0A0G3H7M1</accession>
<feature type="transmembrane region" description="Helical" evidence="1">
    <location>
        <begin position="33"/>
        <end position="52"/>
    </location>
</feature>
<evidence type="ECO:0000313" key="3">
    <source>
        <dbReference type="Proteomes" id="UP000035540"/>
    </source>
</evidence>
<dbReference type="AlphaFoldDB" id="A0A0G3H7M1"/>
<proteinExistence type="predicted"/>
<organism evidence="2 3">
    <name type="scientific">Corynebacterium testudinoris</name>
    <dbReference type="NCBI Taxonomy" id="136857"/>
    <lineage>
        <taxon>Bacteria</taxon>
        <taxon>Bacillati</taxon>
        <taxon>Actinomycetota</taxon>
        <taxon>Actinomycetes</taxon>
        <taxon>Mycobacteriales</taxon>
        <taxon>Corynebacteriaceae</taxon>
        <taxon>Corynebacterium</taxon>
    </lineage>
</organism>
<reference evidence="2 3" key="1">
    <citation type="journal article" date="2015" name="Genome Announc.">
        <title>Complete Genome Sequence of the Type Strain Corynebacterium testudinoris DSM 44614, Recovered from Necrotic Lesions in the Mouth of a Tortoise.</title>
        <authorList>
            <person name="Ruckert C."/>
            <person name="Kriete M."/>
            <person name="Jaenicke S."/>
            <person name="Winkler A."/>
            <person name="Tauch A."/>
        </authorList>
    </citation>
    <scope>NUCLEOTIDE SEQUENCE [LARGE SCALE GENOMIC DNA]</scope>
    <source>
        <strain evidence="2 3">DSM 44614</strain>
    </source>
</reference>
<dbReference type="Proteomes" id="UP000035540">
    <property type="component" value="Chromosome"/>
</dbReference>
<evidence type="ECO:0000313" key="2">
    <source>
        <dbReference type="EMBL" id="AKK09406.1"/>
    </source>
</evidence>
<evidence type="ECO:0000256" key="1">
    <source>
        <dbReference type="SAM" id="Phobius"/>
    </source>
</evidence>
<reference evidence="3" key="2">
    <citation type="submission" date="2015-05" db="EMBL/GenBank/DDBJ databases">
        <title>Complete genome sequence of Corynebacterium testudinoris DSM 44614, recovered from necrotic lesions in the mouth of a tortoise.</title>
        <authorList>
            <person name="Ruckert C."/>
            <person name="Albersmeier A."/>
            <person name="Winkler A."/>
            <person name="Tauch A."/>
        </authorList>
    </citation>
    <scope>NUCLEOTIDE SEQUENCE [LARGE SCALE GENOMIC DNA]</scope>
    <source>
        <strain evidence="3">DSM 44614</strain>
    </source>
</reference>
<dbReference type="RefSeq" id="WP_144413265.1">
    <property type="nucleotide sequence ID" value="NZ_CP011545.1"/>
</dbReference>
<dbReference type="KEGG" id="cted:CTEST_09905"/>
<name>A0A0G3H7M1_9CORY</name>
<keyword evidence="1" id="KW-0812">Transmembrane</keyword>
<keyword evidence="1" id="KW-1133">Transmembrane helix</keyword>
<protein>
    <submittedName>
        <fullName evidence="2">Uncharacterized protein</fullName>
    </submittedName>
</protein>
<keyword evidence="3" id="KW-1185">Reference proteome</keyword>
<dbReference type="PATRIC" id="fig|136857.5.peg.1966"/>